<evidence type="ECO:0000313" key="1">
    <source>
        <dbReference type="EMBL" id="GEP55354.1"/>
    </source>
</evidence>
<sequence>MAATDAPKGLPMAGEAWGEIDPSLLEDPTTNAPGFPLHLLTPKWAGWIRETAHAASAPPDYVALGLFGAVAAVSGAGVVAQVHQGWLEPLVLWLALVGNPSSGKSPALAAARRLLGPIEDELRASDDDRQRDHATKVKQAKLLCERWEDECEAALKQGAPPPLKPVEAAFDAQFVRAQLLVADTTIEALADVVSGNPRGVTLWRDELAAWLGNLGRYANGGSDRAYWLEAWGAAAVTINRRSRSGPLSLKKFPVSIVGSIQPDRLAEALGGTDDGMAARFLYTWPAPAPYRSLLDHIAVHEGDAIQRLGRIAAVVGIADSPLTLILSHDALVMFDEFRKKLLAEQRDLEGPEAGWLGKGPGSVVRVASLLTLLGWSEGQAIAPPAKIERAALAAAISLWNDYMRAHAQAVFNKAGRTGKDRNLRRVVRWLMSAGIDEVSREDVRCTALARAVDADGADQVIARLVKANVLRQVPSLPAGPKGGRPVHRWAVNPALAGSQRPTGTPG</sequence>
<accession>A0A512N8P8</accession>
<comment type="caution">
    <text evidence="1">The sequence shown here is derived from an EMBL/GenBank/DDBJ whole genome shotgun (WGS) entry which is preliminary data.</text>
</comment>
<dbReference type="InterPro" id="IPR025048">
    <property type="entry name" value="DUF3987"/>
</dbReference>
<reference evidence="1 2" key="1">
    <citation type="submission" date="2019-07" db="EMBL/GenBank/DDBJ databases">
        <title>Whole genome shotgun sequence of Reyranella soli NBRC 108950.</title>
        <authorList>
            <person name="Hosoyama A."/>
            <person name="Uohara A."/>
            <person name="Ohji S."/>
            <person name="Ichikawa N."/>
        </authorList>
    </citation>
    <scope>NUCLEOTIDE SEQUENCE [LARGE SCALE GENOMIC DNA]</scope>
    <source>
        <strain evidence="1 2">NBRC 108950</strain>
    </source>
</reference>
<protein>
    <recommendedName>
        <fullName evidence="3">DUF3987 domain-containing protein</fullName>
    </recommendedName>
</protein>
<name>A0A512N8P8_9HYPH</name>
<dbReference type="Pfam" id="PF13148">
    <property type="entry name" value="DUF3987"/>
    <property type="match status" value="1"/>
</dbReference>
<proteinExistence type="predicted"/>
<evidence type="ECO:0008006" key="3">
    <source>
        <dbReference type="Google" id="ProtNLM"/>
    </source>
</evidence>
<organism evidence="1 2">
    <name type="scientific">Reyranella soli</name>
    <dbReference type="NCBI Taxonomy" id="1230389"/>
    <lineage>
        <taxon>Bacteria</taxon>
        <taxon>Pseudomonadati</taxon>
        <taxon>Pseudomonadota</taxon>
        <taxon>Alphaproteobacteria</taxon>
        <taxon>Hyphomicrobiales</taxon>
        <taxon>Reyranellaceae</taxon>
        <taxon>Reyranella</taxon>
    </lineage>
</organism>
<evidence type="ECO:0000313" key="2">
    <source>
        <dbReference type="Proteomes" id="UP000321058"/>
    </source>
</evidence>
<dbReference type="AlphaFoldDB" id="A0A512N8P8"/>
<dbReference type="EMBL" id="BKAJ01000037">
    <property type="protein sequence ID" value="GEP55354.1"/>
    <property type="molecule type" value="Genomic_DNA"/>
</dbReference>
<dbReference type="Proteomes" id="UP000321058">
    <property type="component" value="Unassembled WGS sequence"/>
</dbReference>
<keyword evidence="2" id="KW-1185">Reference proteome</keyword>
<gene>
    <name evidence="1" type="ORF">RSO01_25200</name>
</gene>